<dbReference type="EMBL" id="QBML01000018">
    <property type="protein sequence ID" value="PZO39416.1"/>
    <property type="molecule type" value="Genomic_DNA"/>
</dbReference>
<protein>
    <submittedName>
        <fullName evidence="4">Alkyl hydroperoxide reductase</fullName>
    </submittedName>
</protein>
<feature type="chain" id="PRO_5033774952" evidence="2">
    <location>
        <begin position="29"/>
        <end position="215"/>
    </location>
</feature>
<dbReference type="InterPro" id="IPR050553">
    <property type="entry name" value="Thioredoxin_ResA/DsbE_sf"/>
</dbReference>
<dbReference type="EMBL" id="QBML01000018">
    <property type="protein sequence ID" value="PZO39396.1"/>
    <property type="molecule type" value="Genomic_DNA"/>
</dbReference>
<name>A0A2W4W421_9CYAN</name>
<evidence type="ECO:0000313" key="6">
    <source>
        <dbReference type="Proteomes" id="UP000249467"/>
    </source>
</evidence>
<dbReference type="InterPro" id="IPR036249">
    <property type="entry name" value="Thioredoxin-like_sf"/>
</dbReference>
<comment type="caution">
    <text evidence="4">The sequence shown here is derived from an EMBL/GenBank/DDBJ whole genome shotgun (WGS) entry which is preliminary data.</text>
</comment>
<reference evidence="4 6" key="2">
    <citation type="submission" date="2018-06" db="EMBL/GenBank/DDBJ databases">
        <title>Metagenomic assembly of (sub)arctic Cyanobacteria and their associated microbiome from non-axenic cultures.</title>
        <authorList>
            <person name="Baurain D."/>
        </authorList>
    </citation>
    <scope>NUCLEOTIDE SEQUENCE [LARGE SCALE GENOMIC DNA]</scope>
    <source>
        <strain evidence="4">ULC066bin1</strain>
    </source>
</reference>
<evidence type="ECO:0000259" key="3">
    <source>
        <dbReference type="PROSITE" id="PS51352"/>
    </source>
</evidence>
<feature type="domain" description="Thioredoxin" evidence="3">
    <location>
        <begin position="65"/>
        <end position="215"/>
    </location>
</feature>
<proteinExistence type="predicted"/>
<sequence>MNARLLRRRRFLTYLGLGSLGIGSTACAAQFGSATTSTPIASKTTVETTPNADITKSNNSEVTTVDEKSKASSQKLPEFQGISQWLNSSPLTVQELKGNVVLIQFWTFSCINCQRTLPYVTKWHDRYAAKGLKIIGVHTPEFAFERDPNNIKDAMQKHGILYPVPIDNEFKTWKAYGNEYWPHIYLADRQGNLVYDYIGEGAYDRTEQTIKQLLG</sequence>
<evidence type="ECO:0000256" key="2">
    <source>
        <dbReference type="SAM" id="SignalP"/>
    </source>
</evidence>
<dbReference type="PANTHER" id="PTHR42852:SF13">
    <property type="entry name" value="PROTEIN DIPZ"/>
    <property type="match status" value="1"/>
</dbReference>
<dbReference type="PANTHER" id="PTHR42852">
    <property type="entry name" value="THIOL:DISULFIDE INTERCHANGE PROTEIN DSBE"/>
    <property type="match status" value="1"/>
</dbReference>
<evidence type="ECO:0000313" key="4">
    <source>
        <dbReference type="EMBL" id="PZO39396.1"/>
    </source>
</evidence>
<evidence type="ECO:0000313" key="5">
    <source>
        <dbReference type="EMBL" id="PZO39416.1"/>
    </source>
</evidence>
<dbReference type="AlphaFoldDB" id="A0A2W4W421"/>
<dbReference type="Proteomes" id="UP000249467">
    <property type="component" value="Unassembled WGS sequence"/>
</dbReference>
<dbReference type="InterPro" id="IPR013766">
    <property type="entry name" value="Thioredoxin_domain"/>
</dbReference>
<dbReference type="PROSITE" id="PS51352">
    <property type="entry name" value="THIOREDOXIN_2"/>
    <property type="match status" value="1"/>
</dbReference>
<feature type="signal peptide" evidence="2">
    <location>
        <begin position="1"/>
        <end position="28"/>
    </location>
</feature>
<reference evidence="4 6" key="1">
    <citation type="submission" date="2018-04" db="EMBL/GenBank/DDBJ databases">
        <authorList>
            <person name="Go L.Y."/>
            <person name="Mitchell J.A."/>
        </authorList>
    </citation>
    <scope>NUCLEOTIDE SEQUENCE [LARGE SCALE GENOMIC DNA]</scope>
    <source>
        <strain evidence="4">ULC066bin1</strain>
    </source>
</reference>
<dbReference type="Pfam" id="PF08534">
    <property type="entry name" value="Redoxin"/>
    <property type="match status" value="1"/>
</dbReference>
<dbReference type="CDD" id="cd03012">
    <property type="entry name" value="TlpA_like_DipZ_like"/>
    <property type="match status" value="1"/>
</dbReference>
<feature type="compositionally biased region" description="Polar residues" evidence="1">
    <location>
        <begin position="46"/>
        <end position="63"/>
    </location>
</feature>
<evidence type="ECO:0000256" key="1">
    <source>
        <dbReference type="SAM" id="MobiDB-lite"/>
    </source>
</evidence>
<dbReference type="InterPro" id="IPR013740">
    <property type="entry name" value="Redoxin"/>
</dbReference>
<feature type="region of interest" description="Disordered" evidence="1">
    <location>
        <begin position="46"/>
        <end position="70"/>
    </location>
</feature>
<accession>A0A2W4W421</accession>
<dbReference type="GO" id="GO:0016491">
    <property type="term" value="F:oxidoreductase activity"/>
    <property type="evidence" value="ECO:0007669"/>
    <property type="project" value="InterPro"/>
</dbReference>
<organism evidence="4 6">
    <name type="scientific">Pseudanabaena frigida</name>
    <dbReference type="NCBI Taxonomy" id="945775"/>
    <lineage>
        <taxon>Bacteria</taxon>
        <taxon>Bacillati</taxon>
        <taxon>Cyanobacteriota</taxon>
        <taxon>Cyanophyceae</taxon>
        <taxon>Pseudanabaenales</taxon>
        <taxon>Pseudanabaenaceae</taxon>
        <taxon>Pseudanabaena</taxon>
    </lineage>
</organism>
<dbReference type="SUPFAM" id="SSF52833">
    <property type="entry name" value="Thioredoxin-like"/>
    <property type="match status" value="1"/>
</dbReference>
<gene>
    <name evidence="4" type="ORF">DCF19_14130</name>
    <name evidence="5" type="ORF">DCF19_14250</name>
</gene>
<dbReference type="PROSITE" id="PS51257">
    <property type="entry name" value="PROKAR_LIPOPROTEIN"/>
    <property type="match status" value="1"/>
</dbReference>
<keyword evidence="2" id="KW-0732">Signal</keyword>
<dbReference type="Gene3D" id="3.40.30.10">
    <property type="entry name" value="Glutaredoxin"/>
    <property type="match status" value="1"/>
</dbReference>